<comment type="caution">
    <text evidence="1">The sequence shown here is derived from an EMBL/GenBank/DDBJ whole genome shotgun (WGS) entry which is preliminary data.</text>
</comment>
<evidence type="ECO:0000313" key="1">
    <source>
        <dbReference type="EMBL" id="KAJ3472205.1"/>
    </source>
</evidence>
<dbReference type="Proteomes" id="UP001148737">
    <property type="component" value="Unassembled WGS sequence"/>
</dbReference>
<dbReference type="EMBL" id="JANAKD010003358">
    <property type="protein sequence ID" value="KAJ3472205.1"/>
    <property type="molecule type" value="Genomic_DNA"/>
</dbReference>
<reference evidence="1" key="1">
    <citation type="submission" date="2022-07" db="EMBL/GenBank/DDBJ databases">
        <title>Genome Sequence of Lecanicillium saksenae.</title>
        <authorList>
            <person name="Buettner E."/>
        </authorList>
    </citation>
    <scope>NUCLEOTIDE SEQUENCE</scope>
    <source>
        <strain evidence="1">VT-O1</strain>
    </source>
</reference>
<name>A0ACC1QB84_9HYPO</name>
<organism evidence="1 2">
    <name type="scientific">Lecanicillium saksenae</name>
    <dbReference type="NCBI Taxonomy" id="468837"/>
    <lineage>
        <taxon>Eukaryota</taxon>
        <taxon>Fungi</taxon>
        <taxon>Dikarya</taxon>
        <taxon>Ascomycota</taxon>
        <taxon>Pezizomycotina</taxon>
        <taxon>Sordariomycetes</taxon>
        <taxon>Hypocreomycetidae</taxon>
        <taxon>Hypocreales</taxon>
        <taxon>Cordycipitaceae</taxon>
        <taxon>Lecanicillium</taxon>
    </lineage>
</organism>
<accession>A0ACC1QB84</accession>
<proteinExistence type="predicted"/>
<sequence length="158" mass="17411">MLISLSQSLIRQPLLRIAGYVRERTREAVTPDALRASIKVRKEHYDNPGLAPIDFRNKGNNAHLPFVFSNKASLNVGEAVDFAPAVVQQGAASGDRANGLGTPLLFHNFHLHWNTQKYSVACFIIESRSAEGSYLVTAKLPSAAYALMEQSFRSTEPL</sequence>
<protein>
    <submittedName>
        <fullName evidence="1">Uncharacterized protein</fullName>
    </submittedName>
</protein>
<keyword evidence="2" id="KW-1185">Reference proteome</keyword>
<gene>
    <name evidence="1" type="ORF">NLG97_g11192</name>
</gene>
<evidence type="ECO:0000313" key="2">
    <source>
        <dbReference type="Proteomes" id="UP001148737"/>
    </source>
</evidence>